<sequence>MVAITNIVKVTRMEDGIIQEVFEENGVRVESYYPSKSSINHEVKPPCNIPSKTHKWHPWVDLALNSRRYMLILSIILNLTLCVSFCWFLNPFFDKNYTPSCLTGSLSCYQTIRYKVRMGPYVNLNLSLFNEDDVDSILWPLFPVLDHLRDVEAHTVGLCLIKAF</sequence>
<accession>A0A2Z5U6A5</accession>
<protein>
    <submittedName>
        <fullName evidence="2">Uncharacterized protein</fullName>
    </submittedName>
</protein>
<reference evidence="2" key="1">
    <citation type="submission" date="2017-11" db="EMBL/GenBank/DDBJ databases">
        <title>Complete genome of Rhinolophus gammaherpesvirus-1.</title>
        <authorList>
            <person name="Maeda K."/>
            <person name="Noguchi K."/>
        </authorList>
    </citation>
    <scope>NUCLEOTIDE SEQUENCE [LARGE SCALE GENOMIC DNA]</scope>
    <source>
        <strain evidence="2">BV1</strain>
    </source>
</reference>
<organism evidence="2">
    <name type="scientific">Rhinolophus gammaherpesvirus 1</name>
    <dbReference type="NCBI Taxonomy" id="2054179"/>
    <lineage>
        <taxon>Viruses</taxon>
        <taxon>Duplodnaviria</taxon>
        <taxon>Heunggongvirae</taxon>
        <taxon>Peploviricota</taxon>
        <taxon>Herviviricetes</taxon>
        <taxon>Herpesvirales</taxon>
        <taxon>Orthoherpesviridae</taxon>
        <taxon>Gammaherpesvirinae</taxon>
        <taxon>Percavirus</taxon>
        <taxon>Percavirus rhinolophidgamma1</taxon>
    </lineage>
</organism>
<name>A0A2Z5U6A5_9GAMA</name>
<dbReference type="GeneID" id="41701490"/>
<evidence type="ECO:0000313" key="2">
    <source>
        <dbReference type="EMBL" id="BBB06476.1"/>
    </source>
</evidence>
<keyword evidence="1" id="KW-0472">Membrane</keyword>
<keyword evidence="1" id="KW-1133">Transmembrane helix</keyword>
<keyword evidence="3" id="KW-1185">Reference proteome</keyword>
<dbReference type="KEGG" id="vg:41701490"/>
<dbReference type="InterPro" id="IPR057861">
    <property type="entry name" value="BDLF2/ORF27-like"/>
</dbReference>
<dbReference type="Proteomes" id="UP000289908">
    <property type="component" value="Segment"/>
</dbReference>
<keyword evidence="1" id="KW-0812">Transmembrane</keyword>
<dbReference type="EMBL" id="LC333428">
    <property type="protein sequence ID" value="BBB06476.1"/>
    <property type="molecule type" value="Genomic_DNA"/>
</dbReference>
<proteinExistence type="predicted"/>
<gene>
    <name evidence="2" type="primary">ORF30</name>
</gene>
<evidence type="ECO:0000256" key="1">
    <source>
        <dbReference type="SAM" id="Phobius"/>
    </source>
</evidence>
<evidence type="ECO:0000313" key="3">
    <source>
        <dbReference type="Proteomes" id="UP000289908"/>
    </source>
</evidence>
<dbReference type="RefSeq" id="YP_009551837.1">
    <property type="nucleotide sequence ID" value="NC_040539.1"/>
</dbReference>
<feature type="transmembrane region" description="Helical" evidence="1">
    <location>
        <begin position="69"/>
        <end position="89"/>
    </location>
</feature>
<dbReference type="Pfam" id="PF25730">
    <property type="entry name" value="Herpes_BDLF2"/>
    <property type="match status" value="1"/>
</dbReference>